<organism evidence="1 2">
    <name type="scientific">Paenibacillus mesotrionivorans</name>
    <dbReference type="NCBI Taxonomy" id="3160968"/>
    <lineage>
        <taxon>Bacteria</taxon>
        <taxon>Bacillati</taxon>
        <taxon>Bacillota</taxon>
        <taxon>Bacilli</taxon>
        <taxon>Bacillales</taxon>
        <taxon>Paenibacillaceae</taxon>
        <taxon>Paenibacillus</taxon>
    </lineage>
</organism>
<name>A0ACC7P2E1_9BACL</name>
<dbReference type="Proteomes" id="UP001631969">
    <property type="component" value="Unassembled WGS sequence"/>
</dbReference>
<accession>A0ACC7P2E1</accession>
<proteinExistence type="predicted"/>
<evidence type="ECO:0000313" key="2">
    <source>
        <dbReference type="Proteomes" id="UP001631969"/>
    </source>
</evidence>
<keyword evidence="2" id="KW-1185">Reference proteome</keyword>
<dbReference type="EMBL" id="JBJURJ010000015">
    <property type="protein sequence ID" value="MFM9330885.1"/>
    <property type="molecule type" value="Genomic_DNA"/>
</dbReference>
<reference evidence="1" key="1">
    <citation type="submission" date="2024-12" db="EMBL/GenBank/DDBJ databases">
        <authorList>
            <person name="Wu N."/>
        </authorList>
    </citation>
    <scope>NUCLEOTIDE SEQUENCE</scope>
    <source>
        <strain evidence="1">P15</strain>
    </source>
</reference>
<evidence type="ECO:0000313" key="1">
    <source>
        <dbReference type="EMBL" id="MFM9330885.1"/>
    </source>
</evidence>
<sequence length="210" mass="24489">MKLSDLRGEYDAIFSLGDLCLASIQLEKYNLRPYAGVLDWMASYNLSDVNRLLANRFAGFMDYPNLKVVGNASDKLYLVLEQQYNCLSNHDFFTANNFPPHLAAYPEIKAKYDRRVARFLEKMETADHILFIRTEGTYEQARELEMVLSKLVKKDFKVLLIQHDPNVVALMENNWPLRRICSIQLPGQDKWEGNHYYWEKILSGIQLRTS</sequence>
<comment type="caution">
    <text evidence="1">The sequence shown here is derived from an EMBL/GenBank/DDBJ whole genome shotgun (WGS) entry which is preliminary data.</text>
</comment>
<gene>
    <name evidence="1" type="ORF">ACI1P1_21575</name>
</gene>
<protein>
    <submittedName>
        <fullName evidence="1">DUF1796 family putative cysteine peptidase</fullName>
    </submittedName>
</protein>